<organism evidence="2 3">
    <name type="scientific">Roseibium denhamense</name>
    <dbReference type="NCBI Taxonomy" id="76305"/>
    <lineage>
        <taxon>Bacteria</taxon>
        <taxon>Pseudomonadati</taxon>
        <taxon>Pseudomonadota</taxon>
        <taxon>Alphaproteobacteria</taxon>
        <taxon>Hyphomicrobiales</taxon>
        <taxon>Stappiaceae</taxon>
        <taxon>Roseibium</taxon>
    </lineage>
</organism>
<protein>
    <submittedName>
        <fullName evidence="2">Transglutaminase-like enzyme, putative cysteine protease</fullName>
    </submittedName>
</protein>
<reference evidence="2 3" key="1">
    <citation type="submission" date="2017-05" db="EMBL/GenBank/DDBJ databases">
        <authorList>
            <person name="Varghese N."/>
            <person name="Submissions S."/>
        </authorList>
    </citation>
    <scope>NUCLEOTIDE SEQUENCE [LARGE SCALE GENOMIC DNA]</scope>
    <source>
        <strain evidence="2 3">DSM 15949</strain>
    </source>
</reference>
<evidence type="ECO:0000313" key="3">
    <source>
        <dbReference type="Proteomes" id="UP001157914"/>
    </source>
</evidence>
<dbReference type="Proteomes" id="UP001157914">
    <property type="component" value="Unassembled WGS sequence"/>
</dbReference>
<dbReference type="Gene3D" id="3.10.620.30">
    <property type="match status" value="1"/>
</dbReference>
<sequence>MRLSIRHTTRYRYDTPLANAMQQLRLTPVDGPAQSVIEWTIVTPGIERATTYQDAFGNRVHMVSGGSGDLIEEVEITAHGVVDTNDTSGVLGHENGTGVPARLYTRVTPLTHANQAIRKLAAHADTHDKIAGFHALMHAIRDKVDYKVGVTETHATATAALAAGEGVCQDHTHIFIAAARSIGVPARYVSGYLLLEDEQESEAHHAWAEVLIDGLGWTGFDISNAMCPTDRYIRLTTGLDSRSAAPIRGIRFGGLEENLQVEVDVVQAALQQQQQQ</sequence>
<dbReference type="SMART" id="SM00460">
    <property type="entry name" value="TGc"/>
    <property type="match status" value="1"/>
</dbReference>
<proteinExistence type="predicted"/>
<feature type="domain" description="Transglutaminase-like" evidence="1">
    <location>
        <begin position="160"/>
        <end position="224"/>
    </location>
</feature>
<dbReference type="RefSeq" id="WP_155189823.1">
    <property type="nucleotide sequence ID" value="NZ_BAAAEA010000001.1"/>
</dbReference>
<dbReference type="InterPro" id="IPR038765">
    <property type="entry name" value="Papain-like_cys_pep_sf"/>
</dbReference>
<dbReference type="PANTHER" id="PTHR33490:SF6">
    <property type="entry name" value="SLL1049 PROTEIN"/>
    <property type="match status" value="1"/>
</dbReference>
<dbReference type="Pfam" id="PF01841">
    <property type="entry name" value="Transglut_core"/>
    <property type="match status" value="1"/>
</dbReference>
<dbReference type="SUPFAM" id="SSF54001">
    <property type="entry name" value="Cysteine proteinases"/>
    <property type="match status" value="1"/>
</dbReference>
<keyword evidence="3" id="KW-1185">Reference proteome</keyword>
<dbReference type="Pfam" id="PF08379">
    <property type="entry name" value="Bact_transglu_N"/>
    <property type="match status" value="1"/>
</dbReference>
<dbReference type="EMBL" id="FXTT01000005">
    <property type="protein sequence ID" value="SMP33666.1"/>
    <property type="molecule type" value="Genomic_DNA"/>
</dbReference>
<dbReference type="PANTHER" id="PTHR33490">
    <property type="entry name" value="BLR5614 PROTEIN-RELATED"/>
    <property type="match status" value="1"/>
</dbReference>
<dbReference type="InterPro" id="IPR013589">
    <property type="entry name" value="Bac_transglu_N"/>
</dbReference>
<accession>A0ABY1PK91</accession>
<evidence type="ECO:0000313" key="2">
    <source>
        <dbReference type="EMBL" id="SMP33666.1"/>
    </source>
</evidence>
<dbReference type="InterPro" id="IPR002931">
    <property type="entry name" value="Transglutaminase-like"/>
</dbReference>
<comment type="caution">
    <text evidence="2">The sequence shown here is derived from an EMBL/GenBank/DDBJ whole genome shotgun (WGS) entry which is preliminary data.</text>
</comment>
<name>A0ABY1PK91_9HYPH</name>
<evidence type="ECO:0000259" key="1">
    <source>
        <dbReference type="SMART" id="SM00460"/>
    </source>
</evidence>
<gene>
    <name evidence="2" type="ORF">SAMN06265374_3827</name>
</gene>